<keyword evidence="4" id="KW-1185">Reference proteome</keyword>
<reference evidence="3" key="1">
    <citation type="submission" date="2022-08" db="EMBL/GenBank/DDBJ databases">
        <title>Mycobacterium kiyosense sp. nov., scotochromogenic slow-glowing species isolated from respiratory specimens.</title>
        <authorList>
            <person name="Fukano H."/>
            <person name="Kazumi Y."/>
            <person name="Sakagami N."/>
            <person name="Ato M."/>
            <person name="Mitarai S."/>
            <person name="Hoshino Y."/>
        </authorList>
    </citation>
    <scope>NUCLEOTIDE SEQUENCE</scope>
    <source>
        <strain evidence="3">1413</strain>
        <strain evidence="2">SRL2020-028</strain>
    </source>
</reference>
<feature type="transmembrane region" description="Helical" evidence="1">
    <location>
        <begin position="52"/>
        <end position="78"/>
    </location>
</feature>
<accession>A0A9P3UVX9</accession>
<protein>
    <submittedName>
        <fullName evidence="3">Uncharacterized protein</fullName>
    </submittedName>
</protein>
<dbReference type="GeneID" id="83627148"/>
<keyword evidence="1" id="KW-0472">Membrane</keyword>
<organism evidence="3 4">
    <name type="scientific">Mycobacterium kiyosense</name>
    <dbReference type="NCBI Taxonomy" id="2871094"/>
    <lineage>
        <taxon>Bacteria</taxon>
        <taxon>Bacillati</taxon>
        <taxon>Actinomycetota</taxon>
        <taxon>Actinomycetes</taxon>
        <taxon>Mycobacteriales</taxon>
        <taxon>Mycobacteriaceae</taxon>
        <taxon>Mycobacterium</taxon>
    </lineage>
</organism>
<feature type="transmembrane region" description="Helical" evidence="1">
    <location>
        <begin position="90"/>
        <end position="111"/>
    </location>
</feature>
<dbReference type="Proteomes" id="UP001064782">
    <property type="component" value="Unassembled WGS sequence"/>
</dbReference>
<dbReference type="AlphaFoldDB" id="A0A9P3UVX9"/>
<feature type="transmembrane region" description="Helical" evidence="1">
    <location>
        <begin position="12"/>
        <end position="32"/>
    </location>
</feature>
<dbReference type="RefSeq" id="WP_238304873.1">
    <property type="nucleotide sequence ID" value="NZ_BRXE01000001.1"/>
</dbReference>
<feature type="transmembrane region" description="Helical" evidence="1">
    <location>
        <begin position="169"/>
        <end position="191"/>
    </location>
</feature>
<dbReference type="EMBL" id="BRZI01000002">
    <property type="protein sequence ID" value="GLD28638.1"/>
    <property type="molecule type" value="Genomic_DNA"/>
</dbReference>
<proteinExistence type="predicted"/>
<evidence type="ECO:0000256" key="1">
    <source>
        <dbReference type="SAM" id="Phobius"/>
    </source>
</evidence>
<comment type="caution">
    <text evidence="3">The sequence shown here is derived from an EMBL/GenBank/DDBJ whole genome shotgun (WGS) entry which is preliminary data.</text>
</comment>
<keyword evidence="1" id="KW-1133">Transmembrane helix</keyword>
<feature type="transmembrane region" description="Helical" evidence="1">
    <location>
        <begin position="203"/>
        <end position="222"/>
    </location>
</feature>
<evidence type="ECO:0000313" key="3">
    <source>
        <dbReference type="EMBL" id="GLD28638.1"/>
    </source>
</evidence>
<name>A0A9P3UVX9_9MYCO</name>
<evidence type="ECO:0000313" key="4">
    <source>
        <dbReference type="Proteomes" id="UP001064782"/>
    </source>
</evidence>
<keyword evidence="1" id="KW-0812">Transmembrane</keyword>
<dbReference type="Proteomes" id="UP001165663">
    <property type="component" value="Unassembled WGS sequence"/>
</dbReference>
<gene>
    <name evidence="3" type="ORF">Mkiyose1413_05210</name>
    <name evidence="2" type="ORF">SRL2020028_00900</name>
</gene>
<dbReference type="EMBL" id="BRXE01000001">
    <property type="protein sequence ID" value="GLB80834.1"/>
    <property type="molecule type" value="Genomic_DNA"/>
</dbReference>
<sequence length="264" mass="28832">MNTTAQRICAWSGIACLVAFFAGFWVIAGFIPPPSPKLTGAQLGQLFTDNAVRIRIGMIVSVFAAALLASWSAAITVLMLRMRGRVGALAYTNLAVGALFVLEFIISLIIWESMTYRARDPQILLAMNDTAWFLFVCITSTPMLQTVAVGTAIFLDTRDGLPDPVFPRWAGYLNYWVAVLFTPGTIAVFFHDGPFAWNGLFTWYLPLTVFAIWMITMSVLMLKAIGTSGARPESGSAQDDLANQVQELRAAVARLAGERKGVPL</sequence>
<feature type="transmembrane region" description="Helical" evidence="1">
    <location>
        <begin position="131"/>
        <end position="157"/>
    </location>
</feature>
<evidence type="ECO:0000313" key="2">
    <source>
        <dbReference type="EMBL" id="GLB80834.1"/>
    </source>
</evidence>